<feature type="signal peptide" evidence="3">
    <location>
        <begin position="1"/>
        <end position="23"/>
    </location>
</feature>
<dbReference type="GO" id="GO:0006508">
    <property type="term" value="P:proteolysis"/>
    <property type="evidence" value="ECO:0007669"/>
    <property type="project" value="InterPro"/>
</dbReference>
<dbReference type="GO" id="GO:0000270">
    <property type="term" value="P:peptidoglycan metabolic process"/>
    <property type="evidence" value="ECO:0007669"/>
    <property type="project" value="TreeGrafter"/>
</dbReference>
<dbReference type="SUPFAM" id="SSF56601">
    <property type="entry name" value="beta-lactamase/transpeptidase-like"/>
    <property type="match status" value="1"/>
</dbReference>
<dbReference type="EC" id="3.4.21.-" evidence="4"/>
<dbReference type="AlphaFoldDB" id="A0A841F8P6"/>
<dbReference type="GO" id="GO:0009002">
    <property type="term" value="F:serine-type D-Ala-D-Ala carboxypeptidase activity"/>
    <property type="evidence" value="ECO:0007669"/>
    <property type="project" value="UniProtKB-EC"/>
</dbReference>
<keyword evidence="5" id="KW-1185">Reference proteome</keyword>
<evidence type="ECO:0000313" key="5">
    <source>
        <dbReference type="Proteomes" id="UP000548476"/>
    </source>
</evidence>
<dbReference type="EC" id="3.4.16.4" evidence="4"/>
<evidence type="ECO:0000313" key="4">
    <source>
        <dbReference type="EMBL" id="MBB6032606.1"/>
    </source>
</evidence>
<dbReference type="NCBIfam" id="TIGR00666">
    <property type="entry name" value="PBP4"/>
    <property type="match status" value="1"/>
</dbReference>
<dbReference type="PRINTS" id="PR00922">
    <property type="entry name" value="DADACBPTASE3"/>
</dbReference>
<keyword evidence="3" id="KW-0732">Signal</keyword>
<evidence type="ECO:0000256" key="3">
    <source>
        <dbReference type="SAM" id="SignalP"/>
    </source>
</evidence>
<dbReference type="PANTHER" id="PTHR30023:SF0">
    <property type="entry name" value="PENICILLIN-SENSITIVE CARBOXYPEPTIDASE A"/>
    <property type="match status" value="1"/>
</dbReference>
<keyword evidence="4" id="KW-0645">Protease</keyword>
<comment type="similarity">
    <text evidence="1">Belongs to the peptidase S13 family.</text>
</comment>
<dbReference type="Pfam" id="PF02113">
    <property type="entry name" value="Peptidase_S13"/>
    <property type="match status" value="1"/>
</dbReference>
<sequence>MKRNLLVKVLVPALVAAGSVAFAVNSAGADPSDDARLVEIIDQILTDARLSGAQSTVQVRDAATGETIYDHQGDRAGIPASNMKLLTSAAAMSILGPDHRFTTDVRGDGTVHNGVLDGDVYLRGTGDPTMIDADYDALAAKLAEAGVTSVTGDLIADDTFFDSRRLGLEWAWDDEPYQFAAQVSALNISGYDTDYNAGTIFFEVSPGKVGGRPKIKMDPPNKYIRVSNTAKTVAADGENDIWIERRHGSNIIDVSGTIPVGGEPAADLPSVWEPTGLVAEIFRTAMRKHGITVDGRTRVGISAPENAPVLAARDSMPLSEMIVPFMKYSLNSHGEVLVKAIGQATAGEGTWDAGMGAINAYAATKGMDTDKYVAEDGSGMTRRTYIPTAEIMDLLVAIRAEPWYPTWEASLPIAGNPDYLTGGTLRNRMRDTPAANNVHGKTGSMTGVSSLSGYVTDADGRLLVFGVQLNHLVTQLSVKPIEDQIAIALASYSKNAEGLAATAVPTATDPGYPTDVECSWVMPSVC</sequence>
<keyword evidence="4" id="KW-0121">Carboxypeptidase</keyword>
<name>A0A841F8P6_9ACTN</name>
<dbReference type="Proteomes" id="UP000548476">
    <property type="component" value="Unassembled WGS sequence"/>
</dbReference>
<gene>
    <name evidence="4" type="ORF">HNR73_000448</name>
</gene>
<dbReference type="RefSeq" id="WP_184785503.1">
    <property type="nucleotide sequence ID" value="NZ_BONT01000038.1"/>
</dbReference>
<dbReference type="Gene3D" id="3.50.80.20">
    <property type="entry name" value="D-Ala-D-Ala carboxypeptidase C, peptidase S13"/>
    <property type="match status" value="1"/>
</dbReference>
<dbReference type="InterPro" id="IPR012338">
    <property type="entry name" value="Beta-lactam/transpept-like"/>
</dbReference>
<proteinExistence type="inferred from homology"/>
<evidence type="ECO:0000256" key="2">
    <source>
        <dbReference type="ARBA" id="ARBA00022801"/>
    </source>
</evidence>
<reference evidence="4 5" key="1">
    <citation type="submission" date="2020-08" db="EMBL/GenBank/DDBJ databases">
        <title>Genomic Encyclopedia of Type Strains, Phase IV (KMG-IV): sequencing the most valuable type-strain genomes for metagenomic binning, comparative biology and taxonomic classification.</title>
        <authorList>
            <person name="Goeker M."/>
        </authorList>
    </citation>
    <scope>NUCLEOTIDE SEQUENCE [LARGE SCALE GENOMIC DNA]</scope>
    <source>
        <strain evidence="4 5">YIM 65646</strain>
    </source>
</reference>
<organism evidence="4 5">
    <name type="scientific">Phytomonospora endophytica</name>
    <dbReference type="NCBI Taxonomy" id="714109"/>
    <lineage>
        <taxon>Bacteria</taxon>
        <taxon>Bacillati</taxon>
        <taxon>Actinomycetota</taxon>
        <taxon>Actinomycetes</taxon>
        <taxon>Micromonosporales</taxon>
        <taxon>Micromonosporaceae</taxon>
        <taxon>Phytomonospora</taxon>
    </lineage>
</organism>
<dbReference type="Gene3D" id="3.40.710.10">
    <property type="entry name" value="DD-peptidase/beta-lactamase superfamily"/>
    <property type="match status" value="1"/>
</dbReference>
<accession>A0A841F8P6</accession>
<evidence type="ECO:0000256" key="1">
    <source>
        <dbReference type="ARBA" id="ARBA00006096"/>
    </source>
</evidence>
<keyword evidence="2 4" id="KW-0378">Hydrolase</keyword>
<comment type="caution">
    <text evidence="4">The sequence shown here is derived from an EMBL/GenBank/DDBJ whole genome shotgun (WGS) entry which is preliminary data.</text>
</comment>
<feature type="chain" id="PRO_5039615452" evidence="3">
    <location>
        <begin position="24"/>
        <end position="526"/>
    </location>
</feature>
<dbReference type="PANTHER" id="PTHR30023">
    <property type="entry name" value="D-ALANYL-D-ALANINE CARBOXYPEPTIDASE"/>
    <property type="match status" value="1"/>
</dbReference>
<protein>
    <submittedName>
        <fullName evidence="4">D-alanyl-D-alanine carboxypeptidase/D-alanyl-D-alanine-endopeptidase (Penicillin-binding protein 4)</fullName>
        <ecNumber evidence="4">3.4.16.4</ecNumber>
        <ecNumber evidence="4">3.4.21.-</ecNumber>
    </submittedName>
</protein>
<dbReference type="EMBL" id="JACHGT010000001">
    <property type="protein sequence ID" value="MBB6032606.1"/>
    <property type="molecule type" value="Genomic_DNA"/>
</dbReference>
<dbReference type="InterPro" id="IPR000667">
    <property type="entry name" value="Peptidase_S13"/>
</dbReference>